<proteinExistence type="predicted"/>
<dbReference type="OrthoDB" id="9815586at2"/>
<evidence type="ECO:0000313" key="3">
    <source>
        <dbReference type="Proteomes" id="UP000292235"/>
    </source>
</evidence>
<dbReference type="EMBL" id="CP036455">
    <property type="protein sequence ID" value="QBI54122.1"/>
    <property type="molecule type" value="Genomic_DNA"/>
</dbReference>
<keyword evidence="1" id="KW-0472">Membrane</keyword>
<organism evidence="2 3">
    <name type="scientific">Streptomonospora litoralis</name>
    <dbReference type="NCBI Taxonomy" id="2498135"/>
    <lineage>
        <taxon>Bacteria</taxon>
        <taxon>Bacillati</taxon>
        <taxon>Actinomycetota</taxon>
        <taxon>Actinomycetes</taxon>
        <taxon>Streptosporangiales</taxon>
        <taxon>Nocardiopsidaceae</taxon>
        <taxon>Streptomonospora</taxon>
    </lineage>
</organism>
<evidence type="ECO:0000313" key="2">
    <source>
        <dbReference type="EMBL" id="QBI54122.1"/>
    </source>
</evidence>
<feature type="transmembrane region" description="Helical" evidence="1">
    <location>
        <begin position="14"/>
        <end position="33"/>
    </location>
</feature>
<dbReference type="KEGG" id="strr:EKD16_11695"/>
<keyword evidence="1" id="KW-0812">Transmembrane</keyword>
<gene>
    <name evidence="2" type="ORF">EKD16_11695</name>
</gene>
<evidence type="ECO:0000256" key="1">
    <source>
        <dbReference type="SAM" id="Phobius"/>
    </source>
</evidence>
<protein>
    <submittedName>
        <fullName evidence="2">Uncharacterized protein</fullName>
    </submittedName>
</protein>
<name>A0A4V0ZJN7_9ACTN</name>
<feature type="transmembrane region" description="Helical" evidence="1">
    <location>
        <begin position="45"/>
        <end position="65"/>
    </location>
</feature>
<dbReference type="RefSeq" id="WP_131098363.1">
    <property type="nucleotide sequence ID" value="NZ_CP036455.1"/>
</dbReference>
<dbReference type="AlphaFoldDB" id="A0A4V0ZJN7"/>
<dbReference type="Proteomes" id="UP000292235">
    <property type="component" value="Chromosome"/>
</dbReference>
<keyword evidence="1" id="KW-1133">Transmembrane helix</keyword>
<sequence>MLKKLRDMGMTSDMAYMAGFCSIGMTVMAWLASKKAEDKARADRWGLFVGEWAPTFFALGTALWLDERSETLGKHKGK</sequence>
<accession>A0A4V0ZJN7</accession>
<reference evidence="2 3" key="1">
    <citation type="submission" date="2019-02" db="EMBL/GenBank/DDBJ databases">
        <authorList>
            <person name="Khodamoradi S."/>
            <person name="Hahnke R.L."/>
            <person name="Kaempfer P."/>
            <person name="Schumann P."/>
            <person name="Rohde M."/>
            <person name="Steinert M."/>
            <person name="Luzhetskyy A."/>
            <person name="Wink J."/>
            <person name="Ruckert C."/>
        </authorList>
    </citation>
    <scope>NUCLEOTIDE SEQUENCE [LARGE SCALE GENOMIC DNA]</scope>
    <source>
        <strain evidence="2 3">M2</strain>
    </source>
</reference>
<keyword evidence="3" id="KW-1185">Reference proteome</keyword>